<evidence type="ECO:0008006" key="3">
    <source>
        <dbReference type="Google" id="ProtNLM"/>
    </source>
</evidence>
<protein>
    <recommendedName>
        <fullName evidence="3">Cytoplasmic protein</fullName>
    </recommendedName>
</protein>
<dbReference type="AlphaFoldDB" id="A0A177KIH3"/>
<dbReference type="PANTHER" id="PTHR40056:SF1">
    <property type="entry name" value="DUF1836 DOMAIN-CONTAINING PROTEIN"/>
    <property type="match status" value="1"/>
</dbReference>
<organism evidence="1 2">
    <name type="scientific">Domibacillus aminovorans</name>
    <dbReference type="NCBI Taxonomy" id="29332"/>
    <lineage>
        <taxon>Bacteria</taxon>
        <taxon>Bacillati</taxon>
        <taxon>Bacillota</taxon>
        <taxon>Bacilli</taxon>
        <taxon>Bacillales</taxon>
        <taxon>Bacillaceae</taxon>
        <taxon>Domibacillus</taxon>
    </lineage>
</organism>
<dbReference type="Pfam" id="PF08876">
    <property type="entry name" value="DUF1836"/>
    <property type="match status" value="1"/>
</dbReference>
<dbReference type="EMBL" id="LQWZ01000036">
    <property type="protein sequence ID" value="OAH53169.1"/>
    <property type="molecule type" value="Genomic_DNA"/>
</dbReference>
<evidence type="ECO:0000313" key="1">
    <source>
        <dbReference type="EMBL" id="OAH53169.1"/>
    </source>
</evidence>
<proteinExistence type="predicted"/>
<evidence type="ECO:0000313" key="2">
    <source>
        <dbReference type="Proteomes" id="UP000077271"/>
    </source>
</evidence>
<accession>A0A177KIH3</accession>
<reference evidence="1 2" key="1">
    <citation type="submission" date="2016-01" db="EMBL/GenBank/DDBJ databases">
        <title>Investigation of taxonomic status of Bacillus aminovorans.</title>
        <authorList>
            <person name="Verma A."/>
            <person name="Pal Y."/>
            <person name="Krishnamurthi S."/>
        </authorList>
    </citation>
    <scope>NUCLEOTIDE SEQUENCE [LARGE SCALE GENOMIC DNA]</scope>
    <source>
        <strain evidence="1 2">DSM 4337</strain>
    </source>
</reference>
<dbReference type="Proteomes" id="UP000077271">
    <property type="component" value="Unassembled WGS sequence"/>
</dbReference>
<dbReference type="RefSeq" id="WP_018395611.1">
    <property type="nucleotide sequence ID" value="NZ_LQWZ01000036.1"/>
</dbReference>
<name>A0A177KIH3_9BACI</name>
<gene>
    <name evidence="1" type="ORF">AWH48_12495</name>
</gene>
<dbReference type="PANTHER" id="PTHR40056">
    <property type="entry name" value="HYPOTHETICAL CYTOSOLIC PROTEIN"/>
    <property type="match status" value="1"/>
</dbReference>
<dbReference type="OrthoDB" id="3191472at2"/>
<sequence>MGNLIDILNELHLENQLTPDDIPNIDLYMDQVIQLFEHTFNQSTRNEDEKVLTKTMINNYAKGKLLFPIKQKKYSKEHLLLISFIYQLKGTLSISDIKTTLEGVNENIDEIDIDSFYKSYLDIAANNVTHFKEDAMSRMNEIKADTNELEHILHILSLVHMSNMYRKTAEKLVDQLISTQHIKNME</sequence>
<comment type="caution">
    <text evidence="1">The sequence shown here is derived from an EMBL/GenBank/DDBJ whole genome shotgun (WGS) entry which is preliminary data.</text>
</comment>
<dbReference type="InterPro" id="IPR014975">
    <property type="entry name" value="DUF1836"/>
</dbReference>